<evidence type="ECO:0000313" key="2">
    <source>
        <dbReference type="Proteomes" id="UP000292639"/>
    </source>
</evidence>
<comment type="caution">
    <text evidence="1">The sequence shown here is derived from an EMBL/GenBank/DDBJ whole genome shotgun (WGS) entry which is preliminary data.</text>
</comment>
<evidence type="ECO:0008006" key="3">
    <source>
        <dbReference type="Google" id="ProtNLM"/>
    </source>
</evidence>
<accession>A0A4Q9RFS1</accession>
<proteinExistence type="predicted"/>
<gene>
    <name evidence="1" type="ORF">DNJ96_03395</name>
</gene>
<dbReference type="RefSeq" id="WP_131182755.1">
    <property type="nucleotide sequence ID" value="NZ_QJUO01000001.1"/>
</dbReference>
<dbReference type="Proteomes" id="UP000292639">
    <property type="component" value="Unassembled WGS sequence"/>
</dbReference>
<organism evidence="1 2">
    <name type="scientific">Stutzerimonas kirkiae</name>
    <dbReference type="NCBI Taxonomy" id="2211392"/>
    <lineage>
        <taxon>Bacteria</taxon>
        <taxon>Pseudomonadati</taxon>
        <taxon>Pseudomonadota</taxon>
        <taxon>Gammaproteobacteria</taxon>
        <taxon>Pseudomonadales</taxon>
        <taxon>Pseudomonadaceae</taxon>
        <taxon>Stutzerimonas</taxon>
    </lineage>
</organism>
<protein>
    <recommendedName>
        <fullName evidence="3">Pyrroloquinoline quinone biosynthesis protein PqqE</fullName>
    </recommendedName>
</protein>
<sequence>MQINSSLLSAGLSTYQSGQQRVDEAGAAIASNSLPVAGNSQVLAELTEQLVELKVGEHAAQVGARVIRSADEVLGTLIDTQA</sequence>
<keyword evidence="2" id="KW-1185">Reference proteome</keyword>
<dbReference type="EMBL" id="QJUP01000002">
    <property type="protein sequence ID" value="TBU99363.1"/>
    <property type="molecule type" value="Genomic_DNA"/>
</dbReference>
<dbReference type="AlphaFoldDB" id="A0A4Q9RFS1"/>
<name>A0A4Q9RFS1_9GAMM</name>
<reference evidence="1 2" key="1">
    <citation type="submission" date="2018-06" db="EMBL/GenBank/DDBJ databases">
        <title>Three novel Pseudomonas species isolated from symptomatic oak.</title>
        <authorList>
            <person name="Bueno-Gonzalez V."/>
            <person name="Brady C."/>
        </authorList>
    </citation>
    <scope>NUCLEOTIDE SEQUENCE [LARGE SCALE GENOMIC DNA]</scope>
    <source>
        <strain evidence="1 2">P17C</strain>
    </source>
</reference>
<evidence type="ECO:0000313" key="1">
    <source>
        <dbReference type="EMBL" id="TBU99363.1"/>
    </source>
</evidence>